<dbReference type="Gene3D" id="1.10.10.10">
    <property type="entry name" value="Winged helix-like DNA-binding domain superfamily/Winged helix DNA-binding domain"/>
    <property type="match status" value="1"/>
</dbReference>
<dbReference type="SMART" id="SM00418">
    <property type="entry name" value="HTH_ARSR"/>
    <property type="match status" value="1"/>
</dbReference>
<dbReference type="InterPro" id="IPR011991">
    <property type="entry name" value="ArsR-like_HTH"/>
</dbReference>
<gene>
    <name evidence="5" type="ORF">CEPID_08900</name>
</gene>
<dbReference type="PRINTS" id="PR00778">
    <property type="entry name" value="HTHARSR"/>
</dbReference>
<dbReference type="Pfam" id="PF01022">
    <property type="entry name" value="HTH_5"/>
    <property type="match status" value="1"/>
</dbReference>
<keyword evidence="3" id="KW-0804">Transcription</keyword>
<dbReference type="SUPFAM" id="SSF46785">
    <property type="entry name" value="Winged helix' DNA-binding domain"/>
    <property type="match status" value="1"/>
</dbReference>
<dbReference type="InterPro" id="IPR036388">
    <property type="entry name" value="WH-like_DNA-bd_sf"/>
</dbReference>
<organism evidence="5 6">
    <name type="scientific">Corynebacterium epidermidicanis</name>
    <dbReference type="NCBI Taxonomy" id="1050174"/>
    <lineage>
        <taxon>Bacteria</taxon>
        <taxon>Bacillati</taxon>
        <taxon>Actinomycetota</taxon>
        <taxon>Actinomycetes</taxon>
        <taxon>Mycobacteriales</taxon>
        <taxon>Corynebacteriaceae</taxon>
        <taxon>Corynebacterium</taxon>
    </lineage>
</organism>
<evidence type="ECO:0000259" key="4">
    <source>
        <dbReference type="PROSITE" id="PS50987"/>
    </source>
</evidence>
<dbReference type="InterPro" id="IPR001845">
    <property type="entry name" value="HTH_ArsR_DNA-bd_dom"/>
</dbReference>
<evidence type="ECO:0000313" key="5">
    <source>
        <dbReference type="EMBL" id="AKK03626.1"/>
    </source>
</evidence>
<evidence type="ECO:0000256" key="1">
    <source>
        <dbReference type="ARBA" id="ARBA00023015"/>
    </source>
</evidence>
<dbReference type="PANTHER" id="PTHR43132:SF2">
    <property type="entry name" value="ARSENICAL RESISTANCE OPERON REPRESSOR ARSR-RELATED"/>
    <property type="match status" value="1"/>
</dbReference>
<dbReference type="Proteomes" id="UP000035368">
    <property type="component" value="Chromosome"/>
</dbReference>
<dbReference type="STRING" id="1050174.CEPID_08900"/>
<dbReference type="CDD" id="cd00090">
    <property type="entry name" value="HTH_ARSR"/>
    <property type="match status" value="1"/>
</dbReference>
<dbReference type="PANTHER" id="PTHR43132">
    <property type="entry name" value="ARSENICAL RESISTANCE OPERON REPRESSOR ARSR-RELATED"/>
    <property type="match status" value="1"/>
</dbReference>
<proteinExistence type="predicted"/>
<dbReference type="OrthoDB" id="3400172at2"/>
<keyword evidence="6" id="KW-1185">Reference proteome</keyword>
<protein>
    <submittedName>
        <fullName evidence="5">Putative transcriptional regulator</fullName>
    </submittedName>
</protein>
<name>A0A0G3GR39_9CORY</name>
<evidence type="ECO:0000256" key="2">
    <source>
        <dbReference type="ARBA" id="ARBA00023125"/>
    </source>
</evidence>
<dbReference type="GO" id="GO:0003700">
    <property type="term" value="F:DNA-binding transcription factor activity"/>
    <property type="evidence" value="ECO:0007669"/>
    <property type="project" value="InterPro"/>
</dbReference>
<sequence length="100" mass="11296">MAQPPNYDGAAILMRALDSKVRMRILHLLQERTRCVHELVELLDSSQPLVSQHLRVLKNAGLVDADRRGREMYYSLSRTDVIPILDAAIALMQANTKTLV</sequence>
<accession>A0A0G3GR39</accession>
<dbReference type="RefSeq" id="WP_047240626.1">
    <property type="nucleotide sequence ID" value="NZ_CP011541.1"/>
</dbReference>
<evidence type="ECO:0000256" key="3">
    <source>
        <dbReference type="ARBA" id="ARBA00023163"/>
    </source>
</evidence>
<reference evidence="5 6" key="1">
    <citation type="submission" date="2015-05" db="EMBL/GenBank/DDBJ databases">
        <title>Complete genome sequence of Corynebacterium epidermidicanis DSM 45586, isolated from the skin of a dog suffering from pruritus.</title>
        <authorList>
            <person name="Ruckert C."/>
            <person name="Albersmeier A."/>
            <person name="Winkler A."/>
            <person name="Tauch A."/>
        </authorList>
    </citation>
    <scope>NUCLEOTIDE SEQUENCE [LARGE SCALE GENOMIC DNA]</scope>
    <source>
        <strain evidence="5 6">DSM 45586</strain>
    </source>
</reference>
<dbReference type="InterPro" id="IPR036390">
    <property type="entry name" value="WH_DNA-bd_sf"/>
</dbReference>
<feature type="domain" description="HTH arsR-type" evidence="4">
    <location>
        <begin position="2"/>
        <end position="96"/>
    </location>
</feature>
<dbReference type="GO" id="GO:0003677">
    <property type="term" value="F:DNA binding"/>
    <property type="evidence" value="ECO:0007669"/>
    <property type="project" value="UniProtKB-KW"/>
</dbReference>
<keyword evidence="2" id="KW-0238">DNA-binding</keyword>
<dbReference type="NCBIfam" id="NF033788">
    <property type="entry name" value="HTH_metalloreg"/>
    <property type="match status" value="1"/>
</dbReference>
<evidence type="ECO:0000313" key="6">
    <source>
        <dbReference type="Proteomes" id="UP000035368"/>
    </source>
</evidence>
<dbReference type="EMBL" id="CP011541">
    <property type="protein sequence ID" value="AKK03626.1"/>
    <property type="molecule type" value="Genomic_DNA"/>
</dbReference>
<keyword evidence="1" id="KW-0805">Transcription regulation</keyword>
<dbReference type="PATRIC" id="fig|1050174.4.peg.1791"/>
<dbReference type="AlphaFoldDB" id="A0A0G3GR39"/>
<dbReference type="InterPro" id="IPR051011">
    <property type="entry name" value="Metal_resp_trans_reg"/>
</dbReference>
<dbReference type="KEGG" id="cei:CEPID_08900"/>
<dbReference type="PROSITE" id="PS50987">
    <property type="entry name" value="HTH_ARSR_2"/>
    <property type="match status" value="1"/>
</dbReference>